<keyword evidence="2" id="KW-1185">Reference proteome</keyword>
<gene>
    <name evidence="1" type="ORF">C7N83_09495</name>
</gene>
<reference evidence="1 2" key="1">
    <citation type="submission" date="2018-03" db="EMBL/GenBank/DDBJ databases">
        <title>Neisseria weixii sp. nov., isolated from the intestinal contents of Tibetan Plateau pika (Ochotona curzoniae) in Yushu, Qinghai Province, China.</title>
        <authorList>
            <person name="Gui Z."/>
        </authorList>
    </citation>
    <scope>NUCLEOTIDE SEQUENCE [LARGE SCALE GENOMIC DNA]</scope>
    <source>
        <strain evidence="1 2">ATCC 51483</strain>
    </source>
</reference>
<comment type="caution">
    <text evidence="1">The sequence shown here is derived from an EMBL/GenBank/DDBJ whole genome shotgun (WGS) entry which is preliminary data.</text>
</comment>
<evidence type="ECO:0000313" key="1">
    <source>
        <dbReference type="EMBL" id="PSJ79912.1"/>
    </source>
</evidence>
<proteinExistence type="predicted"/>
<sequence length="35" mass="4019">MPWEGIPPPLDKANSLLRTFYRWSGKGIFQSIPKS</sequence>
<organism evidence="1 2">
    <name type="scientific">Neisseria iguanae</name>
    <dbReference type="NCBI Taxonomy" id="90242"/>
    <lineage>
        <taxon>Bacteria</taxon>
        <taxon>Pseudomonadati</taxon>
        <taxon>Pseudomonadota</taxon>
        <taxon>Betaproteobacteria</taxon>
        <taxon>Neisseriales</taxon>
        <taxon>Neisseriaceae</taxon>
        <taxon>Neisseria</taxon>
    </lineage>
</organism>
<protein>
    <submittedName>
        <fullName evidence="1">IS5/IS1182 family transposase</fullName>
    </submittedName>
</protein>
<evidence type="ECO:0000313" key="2">
    <source>
        <dbReference type="Proteomes" id="UP000241868"/>
    </source>
</evidence>
<accession>A0A2P7TYV7</accession>
<dbReference type="AlphaFoldDB" id="A0A2P7TYV7"/>
<name>A0A2P7TYV7_9NEIS</name>
<dbReference type="Proteomes" id="UP000241868">
    <property type="component" value="Unassembled WGS sequence"/>
</dbReference>
<dbReference type="EMBL" id="PXYY01000063">
    <property type="protein sequence ID" value="PSJ79912.1"/>
    <property type="molecule type" value="Genomic_DNA"/>
</dbReference>
<feature type="non-terminal residue" evidence="1">
    <location>
        <position position="35"/>
    </location>
</feature>